<reference evidence="1" key="1">
    <citation type="submission" date="2014-11" db="EMBL/GenBank/DDBJ databases">
        <authorList>
            <person name="Amaro Gonzalez C."/>
        </authorList>
    </citation>
    <scope>NUCLEOTIDE SEQUENCE</scope>
</reference>
<protein>
    <submittedName>
        <fullName evidence="1">Uncharacterized protein</fullName>
    </submittedName>
</protein>
<evidence type="ECO:0000313" key="1">
    <source>
        <dbReference type="EMBL" id="JAH89471.1"/>
    </source>
</evidence>
<name>A0A0E9WGQ6_ANGAN</name>
<dbReference type="AlphaFoldDB" id="A0A0E9WGQ6"/>
<sequence>MLLFSCCSDIPECLNRLYRCLLYRIIEWLDLSIREKKVTDFFFHLLLFSTVKKKKM</sequence>
<reference evidence="1" key="2">
    <citation type="journal article" date="2015" name="Fish Shellfish Immunol.">
        <title>Early steps in the European eel (Anguilla anguilla)-Vibrio vulnificus interaction in the gills: Role of the RtxA13 toxin.</title>
        <authorList>
            <person name="Callol A."/>
            <person name="Pajuelo D."/>
            <person name="Ebbesson L."/>
            <person name="Teles M."/>
            <person name="MacKenzie S."/>
            <person name="Amaro C."/>
        </authorList>
    </citation>
    <scope>NUCLEOTIDE SEQUENCE</scope>
</reference>
<proteinExistence type="predicted"/>
<accession>A0A0E9WGQ6</accession>
<organism evidence="1">
    <name type="scientific">Anguilla anguilla</name>
    <name type="common">European freshwater eel</name>
    <name type="synonym">Muraena anguilla</name>
    <dbReference type="NCBI Taxonomy" id="7936"/>
    <lineage>
        <taxon>Eukaryota</taxon>
        <taxon>Metazoa</taxon>
        <taxon>Chordata</taxon>
        <taxon>Craniata</taxon>
        <taxon>Vertebrata</taxon>
        <taxon>Euteleostomi</taxon>
        <taxon>Actinopterygii</taxon>
        <taxon>Neopterygii</taxon>
        <taxon>Teleostei</taxon>
        <taxon>Anguilliformes</taxon>
        <taxon>Anguillidae</taxon>
        <taxon>Anguilla</taxon>
    </lineage>
</organism>
<dbReference type="EMBL" id="GBXM01019106">
    <property type="protein sequence ID" value="JAH89471.1"/>
    <property type="molecule type" value="Transcribed_RNA"/>
</dbReference>